<dbReference type="RefSeq" id="WP_188431919.1">
    <property type="nucleotide sequence ID" value="NZ_BMEX01000005.1"/>
</dbReference>
<evidence type="ECO:0000313" key="2">
    <source>
        <dbReference type="Proteomes" id="UP000617979"/>
    </source>
</evidence>
<organism evidence="1 2">
    <name type="scientific">Kroppenstedtia guangzhouensis</name>
    <dbReference type="NCBI Taxonomy" id="1274356"/>
    <lineage>
        <taxon>Bacteria</taxon>
        <taxon>Bacillati</taxon>
        <taxon>Bacillota</taxon>
        <taxon>Bacilli</taxon>
        <taxon>Bacillales</taxon>
        <taxon>Thermoactinomycetaceae</taxon>
        <taxon>Kroppenstedtia</taxon>
    </lineage>
</organism>
<name>A0ABQ1GIS0_9BACL</name>
<dbReference type="EMBL" id="BMEX01000005">
    <property type="protein sequence ID" value="GGA44646.1"/>
    <property type="molecule type" value="Genomic_DNA"/>
</dbReference>
<evidence type="ECO:0000313" key="1">
    <source>
        <dbReference type="EMBL" id="GGA44646.1"/>
    </source>
</evidence>
<gene>
    <name evidence="1" type="ORF">GCM10007416_17140</name>
</gene>
<proteinExistence type="predicted"/>
<protein>
    <submittedName>
        <fullName evidence="1">Uncharacterized protein</fullName>
    </submittedName>
</protein>
<comment type="caution">
    <text evidence="1">The sequence shown here is derived from an EMBL/GenBank/DDBJ whole genome shotgun (WGS) entry which is preliminary data.</text>
</comment>
<keyword evidence="2" id="KW-1185">Reference proteome</keyword>
<accession>A0ABQ1GIS0</accession>
<reference evidence="2" key="1">
    <citation type="journal article" date="2019" name="Int. J. Syst. Evol. Microbiol.">
        <title>The Global Catalogue of Microorganisms (GCM) 10K type strain sequencing project: providing services to taxonomists for standard genome sequencing and annotation.</title>
        <authorList>
            <consortium name="The Broad Institute Genomics Platform"/>
            <consortium name="The Broad Institute Genome Sequencing Center for Infectious Disease"/>
            <person name="Wu L."/>
            <person name="Ma J."/>
        </authorList>
    </citation>
    <scope>NUCLEOTIDE SEQUENCE [LARGE SCALE GENOMIC DNA]</scope>
    <source>
        <strain evidence="2">CGMCC 1.12404</strain>
    </source>
</reference>
<dbReference type="Proteomes" id="UP000617979">
    <property type="component" value="Unassembled WGS sequence"/>
</dbReference>
<sequence>MLLQMSYTYGANNDPVSMTRGGKTYYYQTNYRGGCNRPHRLHWSGCGIV</sequence>